<protein>
    <submittedName>
        <fullName evidence="1">Uncharacterized protein</fullName>
    </submittedName>
</protein>
<reference evidence="1" key="1">
    <citation type="submission" date="2015-08" db="EMBL/GenBank/DDBJ databases">
        <authorList>
            <person name="Babu N.S."/>
            <person name="Beckwith C.J."/>
            <person name="Beseler K.G."/>
            <person name="Brison A."/>
            <person name="Carone J.V."/>
            <person name="Caskin T.P."/>
            <person name="Diamond M."/>
            <person name="Durham M.E."/>
            <person name="Foxe J.M."/>
            <person name="Go M."/>
            <person name="Henderson B.A."/>
            <person name="Jones I.B."/>
            <person name="McGettigan J.A."/>
            <person name="Micheletti S.J."/>
            <person name="Nasrallah M.E."/>
            <person name="Ortiz D."/>
            <person name="Piller C.R."/>
            <person name="Privatt S.R."/>
            <person name="Schneider S.L."/>
            <person name="Sharp S."/>
            <person name="Smith T.C."/>
            <person name="Stanton J.D."/>
            <person name="Ullery H.E."/>
            <person name="Wilson R.J."/>
            <person name="Serrano M.G."/>
            <person name="Buck G."/>
            <person name="Lee V."/>
            <person name="Wang Y."/>
            <person name="Carvalho R."/>
            <person name="Voegtly L."/>
            <person name="Shi R."/>
            <person name="Duckworth R."/>
            <person name="Johnson A."/>
            <person name="Loviza R."/>
            <person name="Walstead R."/>
            <person name="Shah Z."/>
            <person name="Kiflezghi M."/>
            <person name="Wade K."/>
            <person name="Ball S.L."/>
            <person name="Bradley K.W."/>
            <person name="Asai D.J."/>
            <person name="Bowman C.A."/>
            <person name="Russell D.A."/>
            <person name="Pope W.H."/>
            <person name="Jacobs-Sera D."/>
            <person name="Hendrix R.W."/>
            <person name="Hatfull G.F."/>
        </authorList>
    </citation>
    <scope>NUCLEOTIDE SEQUENCE [LARGE SCALE GENOMIC DNA]</scope>
</reference>
<dbReference type="Proteomes" id="UP000199752">
    <property type="component" value="Chromosome 8"/>
</dbReference>
<dbReference type="AlphaFoldDB" id="A0A0S4TJY9"/>
<dbReference type="OrthoDB" id="340197at2759"/>
<organism evidence="1">
    <name type="scientific">Cryptosporidium hominis</name>
    <dbReference type="NCBI Taxonomy" id="237895"/>
    <lineage>
        <taxon>Eukaryota</taxon>
        <taxon>Sar</taxon>
        <taxon>Alveolata</taxon>
        <taxon>Apicomplexa</taxon>
        <taxon>Conoidasida</taxon>
        <taxon>Coccidia</taxon>
        <taxon>Eucoccidiorida</taxon>
        <taxon>Eimeriorina</taxon>
        <taxon>Cryptosporidiidae</taxon>
        <taxon>Cryptosporidium</taxon>
    </lineage>
</organism>
<dbReference type="VEuPathDB" id="CryptoDB:CHUDEA8_820"/>
<evidence type="ECO:0000313" key="1">
    <source>
        <dbReference type="EMBL" id="CUV07626.1"/>
    </source>
</evidence>
<name>A0A0S4TJY9_CRYHO</name>
<gene>
    <name evidence="1" type="ORF">CHUDEA8_820</name>
</gene>
<dbReference type="VEuPathDB" id="CryptoDB:ChTU502y2012_409g0155"/>
<dbReference type="EMBL" id="LN877954">
    <property type="protein sequence ID" value="CUV07626.1"/>
    <property type="molecule type" value="Genomic_DNA"/>
</dbReference>
<proteinExistence type="predicted"/>
<accession>A0A0S4TJY9</accession>
<dbReference type="VEuPathDB" id="CryptoDB:GY17_00002825"/>
<dbReference type="VEuPathDB" id="CryptoDB:Chro.80101"/>
<sequence length="370" mass="42586">MPIMKNRDAAFNYGCLMAELKEKMVLFRNRLNKGEEENQESFLKNNSQDESKIGKDSLISENELDFSLNIESSSKNMLVSDRIIQENNTEIIVESGIENVDECRIGLSNDSKVFPYPICFVSKSLPTPPKDYNLRKTGIDLNKNRYFQGEDIECNRVSKKLMFLVEKEKNGGKEEWWKFRKENDSNDNYNLMQSQNLGEAIDTEKSFPNNNITNKLEQDDSRNRKVNQGELSLPQNIISSQSNINITAQKGEAIDKNRLLKNSQSIENIRSFEENIPSKMENLKHIQALSVPDLKKDNIASDNTTIKNSSEYKINTNTQIICDVNKNGSISRKETQINPIFKKKSQIFQHRGNIITTRYYKMASQLRVIS</sequence>